<sequence>MVNFEMITFLTRVLEMGKAKLDRRNISLFQELMVINVCNAAYKYKEMLVSAQEEQVQEESSSVAPEPEHEQEPEQAPQPQIAAEEAVGFIPYDDDADDFCLSPADEFASDEDSLSPPSLGSDYGYNSALYAAIHDDVGYQNQYASSNQDDVPETLDCDDPDYLSSNGTYQSESEYIDLASLTPTASQFNDMIYRPHGDKDESSYGISDTFDNSLECAQNNATVISFPKIPAIAPATPRNTTSATTDLTSGHSLVTTNPSTCLPKVANKDKENKSSYTSRLKRKHGLSSSEADISENAPKHRKLVGSMSVNNLNTTKVDKPQTTSPKRAGLGCLDNQSTQRVNKSSDAARKTTPQSNAWQDLENQPVNSIQLASNVQKQPFQQRTSKTSTSKEASVITAVPQPIIQQTINNASTVAAPNYTTVSVLGKKRTRHERDEYDFYSDYHHPQAKRFFNELLSKDPF</sequence>
<evidence type="ECO:0000256" key="1">
    <source>
        <dbReference type="SAM" id="MobiDB-lite"/>
    </source>
</evidence>
<reference evidence="2 3" key="1">
    <citation type="submission" date="2015-06" db="EMBL/GenBank/DDBJ databases">
        <title>Expansion of signal transduction pathways in fungi by whole-genome duplication.</title>
        <authorList>
            <consortium name="DOE Joint Genome Institute"/>
            <person name="Corrochano L.M."/>
            <person name="Kuo A."/>
            <person name="Marcet-Houben M."/>
            <person name="Polaino S."/>
            <person name="Salamov A."/>
            <person name="Villalobos J.M."/>
            <person name="Alvarez M.I."/>
            <person name="Avalos J."/>
            <person name="Benito E.P."/>
            <person name="Benoit I."/>
            <person name="Burger G."/>
            <person name="Camino L.P."/>
            <person name="Canovas D."/>
            <person name="Cerda-Olmedo E."/>
            <person name="Cheng J.-F."/>
            <person name="Dominguez A."/>
            <person name="Elias M."/>
            <person name="Eslava A.P."/>
            <person name="Glaser F."/>
            <person name="Grimwood J."/>
            <person name="Gutierrez G."/>
            <person name="Heitman J."/>
            <person name="Henrissat B."/>
            <person name="Iturriaga E.A."/>
            <person name="Lang B.F."/>
            <person name="Lavin J.L."/>
            <person name="Lee S."/>
            <person name="Li W."/>
            <person name="Lindquist E."/>
            <person name="Lopez-Garcia S."/>
            <person name="Luque E.M."/>
            <person name="Marcos A.T."/>
            <person name="Martin J."/>
            <person name="Mccluskey K."/>
            <person name="Medina H.R."/>
            <person name="Miralles-Duran A."/>
            <person name="Miyazaki A."/>
            <person name="Munoz-Torres E."/>
            <person name="Oguiza J.A."/>
            <person name="Ohm R."/>
            <person name="Olmedo M."/>
            <person name="Orejas M."/>
            <person name="Ortiz-Castellanos L."/>
            <person name="Pisabarro A.G."/>
            <person name="Rodriguez-Romero J."/>
            <person name="Ruiz-Herrera J."/>
            <person name="Ruiz-Vazquez R."/>
            <person name="Sanz C."/>
            <person name="Schackwitz W."/>
            <person name="Schmutz J."/>
            <person name="Shahriari M."/>
            <person name="Shelest E."/>
            <person name="Silva-Franco F."/>
            <person name="Soanes D."/>
            <person name="Syed K."/>
            <person name="Tagua V.G."/>
            <person name="Talbot N.J."/>
            <person name="Thon M."/>
            <person name="De Vries R.P."/>
            <person name="Wiebenga A."/>
            <person name="Yadav J.S."/>
            <person name="Braun E.L."/>
            <person name="Baker S."/>
            <person name="Garre V."/>
            <person name="Horwitz B."/>
            <person name="Torres-Martinez S."/>
            <person name="Idnurm A."/>
            <person name="Herrera-Estrella A."/>
            <person name="Gabaldon T."/>
            <person name="Grigoriev I.V."/>
        </authorList>
    </citation>
    <scope>NUCLEOTIDE SEQUENCE [LARGE SCALE GENOMIC DNA]</scope>
    <source>
        <strain evidence="2 3">CBS 277.49</strain>
    </source>
</reference>
<proteinExistence type="predicted"/>
<evidence type="ECO:0000313" key="2">
    <source>
        <dbReference type="EMBL" id="OAD02397.1"/>
    </source>
</evidence>
<dbReference type="VEuPathDB" id="FungiDB:MUCCIDRAFT_111777"/>
<feature type="region of interest" description="Disordered" evidence="1">
    <location>
        <begin position="374"/>
        <end position="393"/>
    </location>
</feature>
<feature type="region of interest" description="Disordered" evidence="1">
    <location>
        <begin position="53"/>
        <end position="79"/>
    </location>
</feature>
<dbReference type="OrthoDB" id="2282930at2759"/>
<feature type="compositionally biased region" description="Low complexity" evidence="1">
    <location>
        <begin position="53"/>
        <end position="65"/>
    </location>
</feature>
<protein>
    <submittedName>
        <fullName evidence="2">Uncharacterized protein</fullName>
    </submittedName>
</protein>
<organism evidence="2 3">
    <name type="scientific">Mucor lusitanicus CBS 277.49</name>
    <dbReference type="NCBI Taxonomy" id="747725"/>
    <lineage>
        <taxon>Eukaryota</taxon>
        <taxon>Fungi</taxon>
        <taxon>Fungi incertae sedis</taxon>
        <taxon>Mucoromycota</taxon>
        <taxon>Mucoromycotina</taxon>
        <taxon>Mucoromycetes</taxon>
        <taxon>Mucorales</taxon>
        <taxon>Mucorineae</taxon>
        <taxon>Mucoraceae</taxon>
        <taxon>Mucor</taxon>
    </lineage>
</organism>
<dbReference type="EMBL" id="AMYB01000005">
    <property type="protein sequence ID" value="OAD02397.1"/>
    <property type="molecule type" value="Genomic_DNA"/>
</dbReference>
<evidence type="ECO:0000313" key="3">
    <source>
        <dbReference type="Proteomes" id="UP000077051"/>
    </source>
</evidence>
<dbReference type="AlphaFoldDB" id="A0A168KHL7"/>
<keyword evidence="3" id="KW-1185">Reference proteome</keyword>
<feature type="compositionally biased region" description="Polar residues" evidence="1">
    <location>
        <begin position="307"/>
        <end position="325"/>
    </location>
</feature>
<feature type="region of interest" description="Disordered" evidence="1">
    <location>
        <begin position="100"/>
        <end position="120"/>
    </location>
</feature>
<comment type="caution">
    <text evidence="2">The sequence shown here is derived from an EMBL/GenBank/DDBJ whole genome shotgun (WGS) entry which is preliminary data.</text>
</comment>
<feature type="compositionally biased region" description="Polar residues" evidence="1">
    <location>
        <begin position="374"/>
        <end position="392"/>
    </location>
</feature>
<name>A0A168KHL7_MUCCL</name>
<gene>
    <name evidence="2" type="ORF">MUCCIDRAFT_111777</name>
</gene>
<feature type="region of interest" description="Disordered" evidence="1">
    <location>
        <begin position="237"/>
        <end position="355"/>
    </location>
</feature>
<feature type="compositionally biased region" description="Polar residues" evidence="1">
    <location>
        <begin position="237"/>
        <end position="260"/>
    </location>
</feature>
<feature type="compositionally biased region" description="Polar residues" evidence="1">
    <location>
        <begin position="334"/>
        <end position="355"/>
    </location>
</feature>
<accession>A0A168KHL7</accession>
<dbReference type="Proteomes" id="UP000077051">
    <property type="component" value="Unassembled WGS sequence"/>
</dbReference>